<keyword evidence="4 11" id="KW-0732">Signal</keyword>
<dbReference type="GO" id="GO:0071555">
    <property type="term" value="P:cell wall organization"/>
    <property type="evidence" value="ECO:0007669"/>
    <property type="project" value="UniProtKB-KW"/>
</dbReference>
<accession>A0A0J9X636</accession>
<dbReference type="FunFam" id="3.20.20.80:FF:000033">
    <property type="entry name" value="Glucan 1,3-beta-glucosidase A"/>
    <property type="match status" value="1"/>
</dbReference>
<dbReference type="GO" id="GO:0004338">
    <property type="term" value="F:glucan exo-1,3-beta-glucosidase activity"/>
    <property type="evidence" value="ECO:0007669"/>
    <property type="project" value="UniProtKB-EC"/>
</dbReference>
<sequence length="420" mass="47847">MRSALLLLISSLTLALASPISHLKRGDFNIGSDKVRGINLGGWLVIEPFITPSLFEGCGTDESQIPVDEYHYTQLLGKEEARNRLEQHWSTWFTESDFQDMANYGLTHVRIPVGYWAFCEIEGDPYVQGQQEYLDKAIEWARNAGLKVWIDLHGAPGSQNGFDNSGYRDQYKWLTSNTVDITLTVLELMAKKYGSDQYADVVTSIELLNEPLGPALGMDGIKDFYKRGYDIVRQNAPNLNIVFHDAFQSLNFWNDFFQAPEASLVTLDHHQYQVFSPGENARSIQDHIDVACGIGRATQTENHWRVTGEFSAALTDCTKWLNGVGRGARYDGTFNNNGDTSYYIGSCANRWDISTWTDEERANSRRFVEAQFDAYDQGSGWIFWTYKTENSIEWDFRRLVENGIIPYPLDSRDYPNQCGF</sequence>
<keyword evidence="6 10" id="KW-0326">Glycosidase</keyword>
<name>A0A0J9X636_GEOCN</name>
<dbReference type="InterPro" id="IPR001547">
    <property type="entry name" value="Glyco_hydro_5"/>
</dbReference>
<evidence type="ECO:0000256" key="7">
    <source>
        <dbReference type="ARBA" id="ARBA00023316"/>
    </source>
</evidence>
<evidence type="ECO:0000313" key="14">
    <source>
        <dbReference type="Proteomes" id="UP000242525"/>
    </source>
</evidence>
<comment type="similarity">
    <text evidence="2 10">Belongs to the glycosyl hydrolase 5 (cellulase A) family.</text>
</comment>
<evidence type="ECO:0000256" key="1">
    <source>
        <dbReference type="ARBA" id="ARBA00004613"/>
    </source>
</evidence>
<evidence type="ECO:0000256" key="6">
    <source>
        <dbReference type="ARBA" id="ARBA00023295"/>
    </source>
</evidence>
<dbReference type="GO" id="GO:0009251">
    <property type="term" value="P:glucan catabolic process"/>
    <property type="evidence" value="ECO:0007669"/>
    <property type="project" value="TreeGrafter"/>
</dbReference>
<dbReference type="STRING" id="1173061.A0A0J9X636"/>
<dbReference type="InterPro" id="IPR050386">
    <property type="entry name" value="Glycosyl_hydrolase_5"/>
</dbReference>
<dbReference type="PANTHER" id="PTHR31297:SF1">
    <property type="entry name" value="GLUCAN 1,3-BETA-GLUCOSIDASE I_II-RELATED"/>
    <property type="match status" value="1"/>
</dbReference>
<gene>
    <name evidence="13" type="ORF">BN980_GECA03s05609g</name>
</gene>
<dbReference type="PANTHER" id="PTHR31297">
    <property type="entry name" value="GLUCAN ENDO-1,6-BETA-GLUCOSIDASE B"/>
    <property type="match status" value="1"/>
</dbReference>
<dbReference type="SUPFAM" id="SSF51445">
    <property type="entry name" value="(Trans)glycosidases"/>
    <property type="match status" value="1"/>
</dbReference>
<keyword evidence="5 10" id="KW-0378">Hydrolase</keyword>
<evidence type="ECO:0000256" key="9">
    <source>
        <dbReference type="ARBA" id="ARBA00038929"/>
    </source>
</evidence>
<protein>
    <recommendedName>
        <fullName evidence="9">glucan 1,3-beta-glucosidase</fullName>
        <ecNumber evidence="9">3.2.1.58</ecNumber>
    </recommendedName>
</protein>
<dbReference type="GO" id="GO:0005576">
    <property type="term" value="C:extracellular region"/>
    <property type="evidence" value="ECO:0007669"/>
    <property type="project" value="UniProtKB-SubCell"/>
</dbReference>
<comment type="subcellular location">
    <subcellularLocation>
        <location evidence="1">Secreted</location>
    </subcellularLocation>
</comment>
<evidence type="ECO:0000256" key="11">
    <source>
        <dbReference type="SAM" id="SignalP"/>
    </source>
</evidence>
<comment type="caution">
    <text evidence="13">The sequence shown here is derived from an EMBL/GenBank/DDBJ whole genome shotgun (WGS) entry which is preliminary data.</text>
</comment>
<dbReference type="EMBL" id="CCBN010000003">
    <property type="protein sequence ID" value="CDO52660.1"/>
    <property type="molecule type" value="Genomic_DNA"/>
</dbReference>
<dbReference type="InterPro" id="IPR017853">
    <property type="entry name" value="GH"/>
</dbReference>
<feature type="domain" description="Glycoside hydrolase family 5" evidence="12">
    <location>
        <begin position="84"/>
        <end position="276"/>
    </location>
</feature>
<organism evidence="13 14">
    <name type="scientific">Geotrichum candidum</name>
    <name type="common">Oospora lactis</name>
    <name type="synonym">Dipodascus geotrichum</name>
    <dbReference type="NCBI Taxonomy" id="1173061"/>
    <lineage>
        <taxon>Eukaryota</taxon>
        <taxon>Fungi</taxon>
        <taxon>Dikarya</taxon>
        <taxon>Ascomycota</taxon>
        <taxon>Saccharomycotina</taxon>
        <taxon>Dipodascomycetes</taxon>
        <taxon>Dipodascales</taxon>
        <taxon>Dipodascaceae</taxon>
        <taxon>Geotrichum</taxon>
    </lineage>
</organism>
<evidence type="ECO:0000256" key="3">
    <source>
        <dbReference type="ARBA" id="ARBA00022525"/>
    </source>
</evidence>
<feature type="chain" id="PRO_5005325738" description="glucan 1,3-beta-glucosidase" evidence="11">
    <location>
        <begin position="18"/>
        <end position="420"/>
    </location>
</feature>
<reference evidence="13" key="1">
    <citation type="submission" date="2014-03" db="EMBL/GenBank/DDBJ databases">
        <authorList>
            <person name="Casaregola S."/>
        </authorList>
    </citation>
    <scope>NUCLEOTIDE SEQUENCE [LARGE SCALE GENOMIC DNA]</scope>
    <source>
        <strain evidence="13">CLIB 918</strain>
    </source>
</reference>
<comment type="catalytic activity">
    <reaction evidence="8">
        <text>Successive hydrolysis of beta-D-glucose units from the non-reducing ends of (1-&gt;3)-beta-D-glucans, releasing alpha-glucose.</text>
        <dbReference type="EC" id="3.2.1.58"/>
    </reaction>
</comment>
<dbReference type="OrthoDB" id="62120at2759"/>
<dbReference type="Pfam" id="PF00150">
    <property type="entry name" value="Cellulase"/>
    <property type="match status" value="1"/>
</dbReference>
<evidence type="ECO:0000256" key="10">
    <source>
        <dbReference type="RuleBase" id="RU361153"/>
    </source>
</evidence>
<keyword evidence="3" id="KW-0964">Secreted</keyword>
<dbReference type="EC" id="3.2.1.58" evidence="9"/>
<dbReference type="GO" id="GO:0009986">
    <property type="term" value="C:cell surface"/>
    <property type="evidence" value="ECO:0007669"/>
    <property type="project" value="TreeGrafter"/>
</dbReference>
<evidence type="ECO:0000256" key="4">
    <source>
        <dbReference type="ARBA" id="ARBA00022729"/>
    </source>
</evidence>
<evidence type="ECO:0000256" key="2">
    <source>
        <dbReference type="ARBA" id="ARBA00005641"/>
    </source>
</evidence>
<evidence type="ECO:0000256" key="5">
    <source>
        <dbReference type="ARBA" id="ARBA00022801"/>
    </source>
</evidence>
<keyword evidence="14" id="KW-1185">Reference proteome</keyword>
<keyword evidence="7" id="KW-0961">Cell wall biogenesis/degradation</keyword>
<evidence type="ECO:0000313" key="13">
    <source>
        <dbReference type="EMBL" id="CDO52660.1"/>
    </source>
</evidence>
<feature type="signal peptide" evidence="11">
    <location>
        <begin position="1"/>
        <end position="17"/>
    </location>
</feature>
<evidence type="ECO:0000259" key="12">
    <source>
        <dbReference type="Pfam" id="PF00150"/>
    </source>
</evidence>
<proteinExistence type="inferred from homology"/>
<dbReference type="Gene3D" id="3.20.20.80">
    <property type="entry name" value="Glycosidases"/>
    <property type="match status" value="1"/>
</dbReference>
<dbReference type="Proteomes" id="UP000242525">
    <property type="component" value="Unassembled WGS sequence"/>
</dbReference>
<dbReference type="AlphaFoldDB" id="A0A0J9X636"/>
<evidence type="ECO:0000256" key="8">
    <source>
        <dbReference type="ARBA" id="ARBA00036824"/>
    </source>
</evidence>